<dbReference type="InterPro" id="IPR002885">
    <property type="entry name" value="PPR_rpt"/>
</dbReference>
<protein>
    <recommendedName>
        <fullName evidence="5">Pentatricopeptide repeat-containing protein</fullName>
    </recommendedName>
</protein>
<sequence>MEVHACSIRACLESDVVVGSALIEMYSKCGRVDYASRFFELMPSRNVYSWNSMISGCPRHGHGHKALKLFERMKLHGQPPDHVEFMGTLSACNHVDLVDEGLEHFNSMSDRTPMEPNILIWWTVSGACGRANGRNTDIGGKAGEMLMELEPQNAVNYVLLSNMYASGKSGKMWQRLG</sequence>
<dbReference type="NCBIfam" id="TIGR00756">
    <property type="entry name" value="PPR"/>
    <property type="match status" value="1"/>
</dbReference>
<evidence type="ECO:0000256" key="2">
    <source>
        <dbReference type="PROSITE-ProRule" id="PRU00708"/>
    </source>
</evidence>
<accession>A0A8K0MEH1</accession>
<dbReference type="PANTHER" id="PTHR47926">
    <property type="entry name" value="PENTATRICOPEPTIDE REPEAT-CONTAINING PROTEIN"/>
    <property type="match status" value="1"/>
</dbReference>
<evidence type="ECO:0008006" key="5">
    <source>
        <dbReference type="Google" id="ProtNLM"/>
    </source>
</evidence>
<dbReference type="AlphaFoldDB" id="A0A8K0MEH1"/>
<dbReference type="InterPro" id="IPR011990">
    <property type="entry name" value="TPR-like_helical_dom_sf"/>
</dbReference>
<comment type="caution">
    <text evidence="3">The sequence shown here is derived from an EMBL/GenBank/DDBJ whole genome shotgun (WGS) entry which is preliminary data.</text>
</comment>
<dbReference type="OrthoDB" id="1141354at2759"/>
<dbReference type="GO" id="GO:0003723">
    <property type="term" value="F:RNA binding"/>
    <property type="evidence" value="ECO:0007669"/>
    <property type="project" value="InterPro"/>
</dbReference>
<organism evidence="3 4">
    <name type="scientific">Rhamnella rubrinervis</name>
    <dbReference type="NCBI Taxonomy" id="2594499"/>
    <lineage>
        <taxon>Eukaryota</taxon>
        <taxon>Viridiplantae</taxon>
        <taxon>Streptophyta</taxon>
        <taxon>Embryophyta</taxon>
        <taxon>Tracheophyta</taxon>
        <taxon>Spermatophyta</taxon>
        <taxon>Magnoliopsida</taxon>
        <taxon>eudicotyledons</taxon>
        <taxon>Gunneridae</taxon>
        <taxon>Pentapetalae</taxon>
        <taxon>rosids</taxon>
        <taxon>fabids</taxon>
        <taxon>Rosales</taxon>
        <taxon>Rhamnaceae</taxon>
        <taxon>rhamnoid group</taxon>
        <taxon>Rhamneae</taxon>
        <taxon>Rhamnella</taxon>
    </lineage>
</organism>
<name>A0A8K0MEH1_9ROSA</name>
<dbReference type="Pfam" id="PF13041">
    <property type="entry name" value="PPR_2"/>
    <property type="match status" value="1"/>
</dbReference>
<dbReference type="Pfam" id="PF20431">
    <property type="entry name" value="E_motif"/>
    <property type="match status" value="1"/>
</dbReference>
<evidence type="ECO:0000256" key="1">
    <source>
        <dbReference type="ARBA" id="ARBA00022737"/>
    </source>
</evidence>
<dbReference type="PANTHER" id="PTHR47926:SF390">
    <property type="entry name" value="TETRATRICOPEPTIDE REPEAT-LIKE SUPERFAMILY PROTEIN"/>
    <property type="match status" value="1"/>
</dbReference>
<keyword evidence="4" id="KW-1185">Reference proteome</keyword>
<dbReference type="Gene3D" id="1.25.40.10">
    <property type="entry name" value="Tetratricopeptide repeat domain"/>
    <property type="match status" value="1"/>
</dbReference>
<dbReference type="InterPro" id="IPR046848">
    <property type="entry name" value="E_motif"/>
</dbReference>
<dbReference type="FunFam" id="1.25.40.10:FF:000031">
    <property type="entry name" value="Pentatricopeptide repeat-containing protein mitochondrial"/>
    <property type="match status" value="1"/>
</dbReference>
<dbReference type="EMBL" id="VOIH02000006">
    <property type="protein sequence ID" value="KAF3443256.1"/>
    <property type="molecule type" value="Genomic_DNA"/>
</dbReference>
<dbReference type="InterPro" id="IPR046960">
    <property type="entry name" value="PPR_At4g14850-like_plant"/>
</dbReference>
<reference evidence="3" key="1">
    <citation type="submission" date="2020-03" db="EMBL/GenBank/DDBJ databases">
        <title>A high-quality chromosome-level genome assembly of a woody plant with both climbing and erect habits, Rhamnella rubrinervis.</title>
        <authorList>
            <person name="Lu Z."/>
            <person name="Yang Y."/>
            <person name="Zhu X."/>
            <person name="Sun Y."/>
        </authorList>
    </citation>
    <scope>NUCLEOTIDE SEQUENCE</scope>
    <source>
        <strain evidence="3">BYM</strain>
        <tissue evidence="3">Leaf</tissue>
    </source>
</reference>
<dbReference type="GO" id="GO:0009451">
    <property type="term" value="P:RNA modification"/>
    <property type="evidence" value="ECO:0007669"/>
    <property type="project" value="InterPro"/>
</dbReference>
<dbReference type="Proteomes" id="UP000796880">
    <property type="component" value="Unassembled WGS sequence"/>
</dbReference>
<proteinExistence type="predicted"/>
<evidence type="ECO:0000313" key="4">
    <source>
        <dbReference type="Proteomes" id="UP000796880"/>
    </source>
</evidence>
<feature type="repeat" description="PPR" evidence="2">
    <location>
        <begin position="46"/>
        <end position="80"/>
    </location>
</feature>
<dbReference type="PROSITE" id="PS51375">
    <property type="entry name" value="PPR"/>
    <property type="match status" value="1"/>
</dbReference>
<keyword evidence="1" id="KW-0677">Repeat</keyword>
<gene>
    <name evidence="3" type="ORF">FNV43_RR12938</name>
</gene>
<evidence type="ECO:0000313" key="3">
    <source>
        <dbReference type="EMBL" id="KAF3443256.1"/>
    </source>
</evidence>